<keyword evidence="3" id="KW-1185">Reference proteome</keyword>
<sequence length="321" mass="35730">MKKFVVLFVLLVALNSCREGDDFKISSDPTKVDARLIQPKVEQGYLVFASAEEIMSLLSDSERPEVNEKIENWQKLPGFTSYKEYRIANTEYLVNEEVLALRKALNNRDISIIKQSVKSLPLSIEAFINEKGLVRIGSTLLQFTPDNVKELKNFNGQLDQIETLITSTEDSPKNNIRFQRIFSGLNNLSDSNARIGPYSVSVVGGPLPIPPVGSMFVHGYLTCYSFPSSTSSTGYKWYIDAESRAYSDGGTELTGVQTSIEVTSSTHGGRTVTGKTRQQNQILGSRGSDNNNDFKGQIKFVITMYPYGYTLHSVGYINITD</sequence>
<organism evidence="2 3">
    <name type="scientific">Dyadobacter linearis</name>
    <dbReference type="NCBI Taxonomy" id="2823330"/>
    <lineage>
        <taxon>Bacteria</taxon>
        <taxon>Pseudomonadati</taxon>
        <taxon>Bacteroidota</taxon>
        <taxon>Cytophagia</taxon>
        <taxon>Cytophagales</taxon>
        <taxon>Spirosomataceae</taxon>
        <taxon>Dyadobacter</taxon>
    </lineage>
</organism>
<reference evidence="2 3" key="1">
    <citation type="submission" date="2021-04" db="EMBL/GenBank/DDBJ databases">
        <authorList>
            <person name="Rodrigo-Torres L."/>
            <person name="Arahal R. D."/>
            <person name="Lucena T."/>
        </authorList>
    </citation>
    <scope>NUCLEOTIDE SEQUENCE [LARGE SCALE GENOMIC DNA]</scope>
    <source>
        <strain evidence="2 3">CECT 9623</strain>
    </source>
</reference>
<evidence type="ECO:0000313" key="3">
    <source>
        <dbReference type="Proteomes" id="UP000679725"/>
    </source>
</evidence>
<evidence type="ECO:0008006" key="4">
    <source>
        <dbReference type="Google" id="ProtNLM"/>
    </source>
</evidence>
<protein>
    <recommendedName>
        <fullName evidence="4">DUF4848 domain-containing protein</fullName>
    </recommendedName>
</protein>
<feature type="region of interest" description="Disordered" evidence="1">
    <location>
        <begin position="266"/>
        <end position="288"/>
    </location>
</feature>
<evidence type="ECO:0000256" key="1">
    <source>
        <dbReference type="SAM" id="MobiDB-lite"/>
    </source>
</evidence>
<accession>A0ABM8UW94</accession>
<comment type="caution">
    <text evidence="2">The sequence shown here is derived from an EMBL/GenBank/DDBJ whole genome shotgun (WGS) entry which is preliminary data.</text>
</comment>
<dbReference type="RefSeq" id="WP_215235902.1">
    <property type="nucleotide sequence ID" value="NZ_CAJRAU010000008.1"/>
</dbReference>
<gene>
    <name evidence="2" type="ORF">DYBT9623_04631</name>
</gene>
<proteinExistence type="predicted"/>
<dbReference type="Proteomes" id="UP000679725">
    <property type="component" value="Unassembled WGS sequence"/>
</dbReference>
<evidence type="ECO:0000313" key="2">
    <source>
        <dbReference type="EMBL" id="CAG5073127.1"/>
    </source>
</evidence>
<dbReference type="EMBL" id="CAJRAU010000008">
    <property type="protein sequence ID" value="CAG5073127.1"/>
    <property type="molecule type" value="Genomic_DNA"/>
</dbReference>
<name>A0ABM8UW94_9BACT</name>